<proteinExistence type="inferred from homology"/>
<dbReference type="Proteomes" id="UP000316649">
    <property type="component" value="Unassembled WGS sequence"/>
</dbReference>
<keyword evidence="2 4" id="KW-0807">Transducer</keyword>
<dbReference type="GO" id="GO:0006935">
    <property type="term" value="P:chemotaxis"/>
    <property type="evidence" value="ECO:0007669"/>
    <property type="project" value="UniProtKB-ARBA"/>
</dbReference>
<evidence type="ECO:0000313" key="10">
    <source>
        <dbReference type="Proteomes" id="UP000316649"/>
    </source>
</evidence>
<dbReference type="InterPro" id="IPR004089">
    <property type="entry name" value="MCPsignal_dom"/>
</dbReference>
<dbReference type="EMBL" id="VMNH01000020">
    <property type="protein sequence ID" value="TVO71622.1"/>
    <property type="molecule type" value="Genomic_DNA"/>
</dbReference>
<keyword evidence="10" id="KW-1185">Reference proteome</keyword>
<keyword evidence="5" id="KW-0175">Coiled coil</keyword>
<dbReference type="Pfam" id="PF12729">
    <property type="entry name" value="4HB_MCP_1"/>
    <property type="match status" value="1"/>
</dbReference>
<evidence type="ECO:0000256" key="6">
    <source>
        <dbReference type="SAM" id="Phobius"/>
    </source>
</evidence>
<dbReference type="InterPro" id="IPR003660">
    <property type="entry name" value="HAMP_dom"/>
</dbReference>
<evidence type="ECO:0000259" key="8">
    <source>
        <dbReference type="PROSITE" id="PS50885"/>
    </source>
</evidence>
<dbReference type="SMART" id="SM00304">
    <property type="entry name" value="HAMP"/>
    <property type="match status" value="1"/>
</dbReference>
<evidence type="ECO:0000256" key="2">
    <source>
        <dbReference type="ARBA" id="ARBA00023224"/>
    </source>
</evidence>
<evidence type="ECO:0000256" key="5">
    <source>
        <dbReference type="SAM" id="Coils"/>
    </source>
</evidence>
<protein>
    <submittedName>
        <fullName evidence="9">Methyl-accepting chemotaxis protein</fullName>
    </submittedName>
</protein>
<feature type="domain" description="HAMP" evidence="8">
    <location>
        <begin position="368"/>
        <end position="421"/>
    </location>
</feature>
<feature type="transmembrane region" description="Helical" evidence="6">
    <location>
        <begin position="38"/>
        <end position="60"/>
    </location>
</feature>
<evidence type="ECO:0000256" key="4">
    <source>
        <dbReference type="PROSITE-ProRule" id="PRU00284"/>
    </source>
</evidence>
<keyword evidence="6" id="KW-0812">Transmembrane</keyword>
<feature type="transmembrane region" description="Helical" evidence="6">
    <location>
        <begin position="346"/>
        <end position="366"/>
    </location>
</feature>
<accession>A0A558DWW1</accession>
<dbReference type="OrthoDB" id="5731264at2"/>
<dbReference type="Gene3D" id="1.10.287.950">
    <property type="entry name" value="Methyl-accepting chemotaxis protein"/>
    <property type="match status" value="1"/>
</dbReference>
<dbReference type="SUPFAM" id="SSF58104">
    <property type="entry name" value="Methyl-accepting chemotaxis protein (MCP) signaling domain"/>
    <property type="match status" value="1"/>
</dbReference>
<gene>
    <name evidence="9" type="ORF">FHP88_13900</name>
</gene>
<keyword evidence="6" id="KW-1133">Transmembrane helix</keyword>
<name>A0A558DWW1_9GAMM</name>
<dbReference type="GO" id="GO:0016020">
    <property type="term" value="C:membrane"/>
    <property type="evidence" value="ECO:0007669"/>
    <property type="project" value="UniProtKB-SubCell"/>
</dbReference>
<evidence type="ECO:0000256" key="1">
    <source>
        <dbReference type="ARBA" id="ARBA00004370"/>
    </source>
</evidence>
<reference evidence="9 10" key="1">
    <citation type="submission" date="2019-07" db="EMBL/GenBank/DDBJ databases">
        <title>The pathways for chlorine oxyanion respiration interact through the shared metabolite chlorate.</title>
        <authorList>
            <person name="Barnum T.P."/>
            <person name="Cheng Y."/>
            <person name="Hill K.A."/>
            <person name="Lucas L.N."/>
            <person name="Carlson H.K."/>
            <person name="Coates J.D."/>
        </authorList>
    </citation>
    <scope>NUCLEOTIDE SEQUENCE [LARGE SCALE GENOMIC DNA]</scope>
    <source>
        <strain evidence="9 10">BK-1</strain>
    </source>
</reference>
<dbReference type="InterPro" id="IPR024478">
    <property type="entry name" value="HlyB_4HB_MCP"/>
</dbReference>
<dbReference type="FunFam" id="1.10.287.950:FF:000001">
    <property type="entry name" value="Methyl-accepting chemotaxis sensory transducer"/>
    <property type="match status" value="1"/>
</dbReference>
<sequence>MTQGSSTGNDNRLKLYSILLNNVFGFDMNILNNLTLRFRLTAGLTAIVALMAIVVVINLIQINRNNELTTKMVDTQAPLVQESLKLKSGIDASLAALRGWMVLNDPKFRETRKQIIELEIMPALTQLDALSTATDPEASELLLGISQELENLMGILKRIEDISHTPDNIPAQSLFTDKAEPLAEIMSSKIAKLIDLEKYEPSDNLRKQVLVNMAEVQGTLGLTIANIRAFLLTGDQKFSNKVDVYWLRNNTRFQELGMADTLFNAEQLDEWKAYVKAHRAFRKLPDEIIELRQQDDWNLANDWLANQALPAQEKLESLLLELSNKQEGLQQLGATRIKENSQEMITTNWILLGIGALLALIVGMSVTRSVLGSIRHLSETIMKVEETGILYLRASVQSKDDIGSAGQAFNNLLTSWHQVIASVNEFIDHLVSEVSHSLDSNQKTLTTMREQRQKTKSIANALSDLQNNINQVAQNAEQAASISDQADNEARQSVRIVEETRQVVSALSSELQNAHHEVDKLAQDSAEIENILKVIQEIAKQTNLLALNAAIEAARAGEVGRGFAVVADEVRTLSQRTHDSVFQVQTTIDKIQSRIVSVVGSIDRSHNCMESTVEQTGATEASLKRIAKGITTLSTMNSEILEAVTHQQSVTTHINSNALDISDFADQTFEQAEQAVQAGEGLSNLSIELKNLILKFQLQETDLEGAQQSLITPATETDIRETCETISLHNEPQATEYKIQDEEPEPLRLSA</sequence>
<comment type="caution">
    <text evidence="9">The sequence shown here is derived from an EMBL/GenBank/DDBJ whole genome shotgun (WGS) entry which is preliminary data.</text>
</comment>
<dbReference type="GO" id="GO:0007165">
    <property type="term" value="P:signal transduction"/>
    <property type="evidence" value="ECO:0007669"/>
    <property type="project" value="UniProtKB-KW"/>
</dbReference>
<feature type="domain" description="Methyl-accepting transducer" evidence="7">
    <location>
        <begin position="426"/>
        <end position="662"/>
    </location>
</feature>
<dbReference type="Pfam" id="PF00015">
    <property type="entry name" value="MCPsignal"/>
    <property type="match status" value="1"/>
</dbReference>
<dbReference type="CDD" id="cd11386">
    <property type="entry name" value="MCP_signal"/>
    <property type="match status" value="1"/>
</dbReference>
<evidence type="ECO:0000259" key="7">
    <source>
        <dbReference type="PROSITE" id="PS50111"/>
    </source>
</evidence>
<evidence type="ECO:0000256" key="3">
    <source>
        <dbReference type="ARBA" id="ARBA00029447"/>
    </source>
</evidence>
<keyword evidence="6" id="KW-0472">Membrane</keyword>
<dbReference type="AlphaFoldDB" id="A0A558DWW1"/>
<evidence type="ECO:0000313" key="9">
    <source>
        <dbReference type="EMBL" id="TVO71622.1"/>
    </source>
</evidence>
<organism evidence="9 10">
    <name type="scientific">Sedimenticola selenatireducens</name>
    <dbReference type="NCBI Taxonomy" id="191960"/>
    <lineage>
        <taxon>Bacteria</taxon>
        <taxon>Pseudomonadati</taxon>
        <taxon>Pseudomonadota</taxon>
        <taxon>Gammaproteobacteria</taxon>
        <taxon>Chromatiales</taxon>
        <taxon>Sedimenticolaceae</taxon>
        <taxon>Sedimenticola</taxon>
    </lineage>
</organism>
<dbReference type="PANTHER" id="PTHR32089:SF120">
    <property type="entry name" value="METHYL-ACCEPTING CHEMOTAXIS PROTEIN TLPQ"/>
    <property type="match status" value="1"/>
</dbReference>
<feature type="coiled-coil region" evidence="5">
    <location>
        <begin position="448"/>
        <end position="531"/>
    </location>
</feature>
<comment type="similarity">
    <text evidence="3">Belongs to the methyl-accepting chemotaxis (MCP) protein family.</text>
</comment>
<comment type="subcellular location">
    <subcellularLocation>
        <location evidence="1">Membrane</location>
    </subcellularLocation>
</comment>
<dbReference type="PROSITE" id="PS50111">
    <property type="entry name" value="CHEMOTAXIS_TRANSDUC_2"/>
    <property type="match status" value="1"/>
</dbReference>
<dbReference type="PANTHER" id="PTHR32089">
    <property type="entry name" value="METHYL-ACCEPTING CHEMOTAXIS PROTEIN MCPB"/>
    <property type="match status" value="1"/>
</dbReference>
<dbReference type="SMART" id="SM00283">
    <property type="entry name" value="MA"/>
    <property type="match status" value="1"/>
</dbReference>
<dbReference type="PROSITE" id="PS50885">
    <property type="entry name" value="HAMP"/>
    <property type="match status" value="1"/>
</dbReference>